<organism evidence="1 2">
    <name type="scientific">Saprolegnia diclina (strain VS20)</name>
    <dbReference type="NCBI Taxonomy" id="1156394"/>
    <lineage>
        <taxon>Eukaryota</taxon>
        <taxon>Sar</taxon>
        <taxon>Stramenopiles</taxon>
        <taxon>Oomycota</taxon>
        <taxon>Saprolegniomycetes</taxon>
        <taxon>Saprolegniales</taxon>
        <taxon>Saprolegniaceae</taxon>
        <taxon>Saprolegnia</taxon>
    </lineage>
</organism>
<name>T0RRN9_SAPDV</name>
<dbReference type="AlphaFoldDB" id="T0RRN9"/>
<keyword evidence="2" id="KW-1185">Reference proteome</keyword>
<dbReference type="EMBL" id="JH767152">
    <property type="protein sequence ID" value="EQC35153.1"/>
    <property type="molecule type" value="Genomic_DNA"/>
</dbReference>
<protein>
    <recommendedName>
        <fullName evidence="3">Sfi1 spindle body domain-containing protein</fullName>
    </recommendedName>
</protein>
<evidence type="ECO:0008006" key="3">
    <source>
        <dbReference type="Google" id="ProtNLM"/>
    </source>
</evidence>
<dbReference type="OMA" id="HTTISIW"/>
<dbReference type="GeneID" id="19948112"/>
<dbReference type="InParanoid" id="T0RRN9"/>
<proteinExistence type="predicted"/>
<sequence length="740" mass="90280">MLAWRQLMARKEAQIIALLSLRLRQGIARWRERHHARRYVAHQASLVLSAQLQRRKLELVEIGQWLQHKAATTRHRRILHHWYGHCVAQQLQQVSRMRAVAHHRRRLSRQLPVAVFQWRSWTLDAVAVQALRAATIEAHHRFHQRRAMLKAWQCVCRIARRARAWNDARLWRQCRHMLQAWRVLVRRQMYISSVVHLFENARLKSILQTTLHQWRTATAQLCSRRRSIDCFQSRRVRQAQDRVLRVWRCWVACRHHARNQALQCALHGERQRARSTWGTWRSRYRVISDRRQAIAALMQHHTRARLLRQFVNWQLWAAQRRHWQRCLDTRLHASWLLRTHFGAWSDHVDRRRFLASGVASLHTTWRHRQTRQVWCRWQKHRDELEATLSPATAVCQKAQRRKAWVHWRQAWHQRRAAHDAHLHVLRDALRGLWRQWHRYCLLQHEARTLVDQALDMASKHRKCRAWRRWLRYHAAKVAQRLWLARSTRHYLGFHCRIAIQKLSAHAYLSRLQVAVSRGSLRRSFAAWQRLVSELTNTRRRARQALFHMQHWRIRRGWCQWRLGHLRAHRQHHQEGLSTRQYVRHRLANGLGRWLCMLREKQQRRVRWLLADAHCSKHVLGMAWASWRHATALRKREQQQFHCARQFAVTRCLLRMWQHWHLWYRYRRTSTFRVMAVTRLRQHVWFRNWQRVTNAHHLARLHQTRRLGRLFTAWYDQTRYVLACRVQLAVAYDRLSLAARL</sequence>
<gene>
    <name evidence="1" type="ORF">SDRG_07385</name>
</gene>
<dbReference type="VEuPathDB" id="FungiDB:SDRG_07385"/>
<dbReference type="RefSeq" id="XP_008611437.1">
    <property type="nucleotide sequence ID" value="XM_008613215.1"/>
</dbReference>
<reference evidence="1 2" key="1">
    <citation type="submission" date="2012-04" db="EMBL/GenBank/DDBJ databases">
        <title>The Genome Sequence of Saprolegnia declina VS20.</title>
        <authorList>
            <consortium name="The Broad Institute Genome Sequencing Platform"/>
            <person name="Russ C."/>
            <person name="Nusbaum C."/>
            <person name="Tyler B."/>
            <person name="van West P."/>
            <person name="Dieguez-Uribeondo J."/>
            <person name="de Bruijn I."/>
            <person name="Tripathy S."/>
            <person name="Jiang R."/>
            <person name="Young S.K."/>
            <person name="Zeng Q."/>
            <person name="Gargeya S."/>
            <person name="Fitzgerald M."/>
            <person name="Haas B."/>
            <person name="Abouelleil A."/>
            <person name="Alvarado L."/>
            <person name="Arachchi H.M."/>
            <person name="Berlin A."/>
            <person name="Chapman S.B."/>
            <person name="Goldberg J."/>
            <person name="Griggs A."/>
            <person name="Gujja S."/>
            <person name="Hansen M."/>
            <person name="Howarth C."/>
            <person name="Imamovic A."/>
            <person name="Larimer J."/>
            <person name="McCowen C."/>
            <person name="Montmayeur A."/>
            <person name="Murphy C."/>
            <person name="Neiman D."/>
            <person name="Pearson M."/>
            <person name="Priest M."/>
            <person name="Roberts A."/>
            <person name="Saif S."/>
            <person name="Shea T."/>
            <person name="Sisk P."/>
            <person name="Sykes S."/>
            <person name="Wortman J."/>
            <person name="Nusbaum C."/>
            <person name="Birren B."/>
        </authorList>
    </citation>
    <scope>NUCLEOTIDE SEQUENCE [LARGE SCALE GENOMIC DNA]</scope>
    <source>
        <strain evidence="1 2">VS20</strain>
    </source>
</reference>
<dbReference type="Proteomes" id="UP000030762">
    <property type="component" value="Unassembled WGS sequence"/>
</dbReference>
<evidence type="ECO:0000313" key="2">
    <source>
        <dbReference type="Proteomes" id="UP000030762"/>
    </source>
</evidence>
<dbReference type="OrthoDB" id="10668606at2759"/>
<accession>T0RRN9</accession>
<evidence type="ECO:0000313" key="1">
    <source>
        <dbReference type="EMBL" id="EQC35153.1"/>
    </source>
</evidence>